<protein>
    <submittedName>
        <fullName evidence="9">S1/P1 nuclease-domain-containing protein</fullName>
    </submittedName>
</protein>
<sequence length="334" mass="36510">MVFHLLALLPLLPSVSAWGTLGHNTVALIAQNLISNKTASFAQSLLNDTSSNYLLNVATWADSYRSEPDGRFSSVYHYIDAFDSPPSSCEVDYDRDCPEEGCIVSAIANYTTRVAARNISHVERQKALKWIIHFVGDIHQPLHVENLAVGGNLINVTFNGTNTNLHAIWDSNIPNKLVGGSKISDAHAWADELTTAVEIGKFAKQSKKWLRGINIHDSISTAMIWANDANDFICSTVVPKGEAAVKFQELSGGYYESAVPVVEMQIAKAGVRLAAWLDLIVTGKVGKGGYGGKKGGKKGYTKRSTERREVKLEEWMLEARRAREAVGGCSGHEH</sequence>
<dbReference type="GO" id="GO:0006308">
    <property type="term" value="P:DNA catabolic process"/>
    <property type="evidence" value="ECO:0007669"/>
    <property type="project" value="InterPro"/>
</dbReference>
<evidence type="ECO:0000256" key="6">
    <source>
        <dbReference type="ARBA" id="ARBA00023157"/>
    </source>
</evidence>
<dbReference type="AlphaFoldDB" id="A0A9P9DPD7"/>
<keyword evidence="10" id="KW-1185">Reference proteome</keyword>
<evidence type="ECO:0000256" key="7">
    <source>
        <dbReference type="ARBA" id="ARBA00023180"/>
    </source>
</evidence>
<gene>
    <name evidence="9" type="ORF">B0J11DRAFT_344406</name>
</gene>
<dbReference type="SUPFAM" id="SSF48537">
    <property type="entry name" value="Phospholipase C/P1 nuclease"/>
    <property type="match status" value="1"/>
</dbReference>
<reference evidence="9" key="1">
    <citation type="journal article" date="2021" name="Nat. Commun.">
        <title>Genetic determinants of endophytism in the Arabidopsis root mycobiome.</title>
        <authorList>
            <person name="Mesny F."/>
            <person name="Miyauchi S."/>
            <person name="Thiergart T."/>
            <person name="Pickel B."/>
            <person name="Atanasova L."/>
            <person name="Karlsson M."/>
            <person name="Huettel B."/>
            <person name="Barry K.W."/>
            <person name="Haridas S."/>
            <person name="Chen C."/>
            <person name="Bauer D."/>
            <person name="Andreopoulos W."/>
            <person name="Pangilinan J."/>
            <person name="LaButti K."/>
            <person name="Riley R."/>
            <person name="Lipzen A."/>
            <person name="Clum A."/>
            <person name="Drula E."/>
            <person name="Henrissat B."/>
            <person name="Kohler A."/>
            <person name="Grigoriev I.V."/>
            <person name="Martin F.M."/>
            <person name="Hacquard S."/>
        </authorList>
    </citation>
    <scope>NUCLEOTIDE SEQUENCE</scope>
    <source>
        <strain evidence="9">MPI-CAGE-CH-0243</strain>
    </source>
</reference>
<dbReference type="CDD" id="cd11010">
    <property type="entry name" value="S1-P1_nuclease"/>
    <property type="match status" value="1"/>
</dbReference>
<feature type="signal peptide" evidence="8">
    <location>
        <begin position="1"/>
        <end position="17"/>
    </location>
</feature>
<dbReference type="Pfam" id="PF02265">
    <property type="entry name" value="S1-P1_nuclease"/>
    <property type="match status" value="1"/>
</dbReference>
<dbReference type="PANTHER" id="PTHR33146:SF26">
    <property type="entry name" value="ENDONUCLEASE 4"/>
    <property type="match status" value="1"/>
</dbReference>
<dbReference type="Gene3D" id="1.10.575.10">
    <property type="entry name" value="P1 Nuclease"/>
    <property type="match status" value="1"/>
</dbReference>
<evidence type="ECO:0000313" key="10">
    <source>
        <dbReference type="Proteomes" id="UP000700596"/>
    </source>
</evidence>
<keyword evidence="2" id="KW-0540">Nuclease</keyword>
<dbReference type="GO" id="GO:0046872">
    <property type="term" value="F:metal ion binding"/>
    <property type="evidence" value="ECO:0007669"/>
    <property type="project" value="UniProtKB-KW"/>
</dbReference>
<dbReference type="InterPro" id="IPR003154">
    <property type="entry name" value="S1/P1nuclease"/>
</dbReference>
<dbReference type="EMBL" id="JAGMWT010000009">
    <property type="protein sequence ID" value="KAH7122622.1"/>
    <property type="molecule type" value="Genomic_DNA"/>
</dbReference>
<keyword evidence="6" id="KW-1015">Disulfide bond</keyword>
<feature type="chain" id="PRO_5040258077" evidence="8">
    <location>
        <begin position="18"/>
        <end position="334"/>
    </location>
</feature>
<evidence type="ECO:0000256" key="1">
    <source>
        <dbReference type="ARBA" id="ARBA00009547"/>
    </source>
</evidence>
<keyword evidence="7" id="KW-0325">Glycoprotein</keyword>
<dbReference type="OrthoDB" id="441446at2759"/>
<name>A0A9P9DPD7_9PLEO</name>
<keyword evidence="4" id="KW-0255">Endonuclease</keyword>
<comment type="caution">
    <text evidence="9">The sequence shown here is derived from an EMBL/GenBank/DDBJ whole genome shotgun (WGS) entry which is preliminary data.</text>
</comment>
<dbReference type="GO" id="GO:0003676">
    <property type="term" value="F:nucleic acid binding"/>
    <property type="evidence" value="ECO:0007669"/>
    <property type="project" value="InterPro"/>
</dbReference>
<evidence type="ECO:0000256" key="4">
    <source>
        <dbReference type="ARBA" id="ARBA00022759"/>
    </source>
</evidence>
<dbReference type="Proteomes" id="UP000700596">
    <property type="component" value="Unassembled WGS sequence"/>
</dbReference>
<evidence type="ECO:0000256" key="3">
    <source>
        <dbReference type="ARBA" id="ARBA00022723"/>
    </source>
</evidence>
<evidence type="ECO:0000256" key="8">
    <source>
        <dbReference type="SAM" id="SignalP"/>
    </source>
</evidence>
<organism evidence="9 10">
    <name type="scientific">Dendryphion nanum</name>
    <dbReference type="NCBI Taxonomy" id="256645"/>
    <lineage>
        <taxon>Eukaryota</taxon>
        <taxon>Fungi</taxon>
        <taxon>Dikarya</taxon>
        <taxon>Ascomycota</taxon>
        <taxon>Pezizomycotina</taxon>
        <taxon>Dothideomycetes</taxon>
        <taxon>Pleosporomycetidae</taxon>
        <taxon>Pleosporales</taxon>
        <taxon>Torulaceae</taxon>
        <taxon>Dendryphion</taxon>
    </lineage>
</organism>
<keyword evidence="5" id="KW-0378">Hydrolase</keyword>
<keyword evidence="3" id="KW-0479">Metal-binding</keyword>
<dbReference type="InterPro" id="IPR008947">
    <property type="entry name" value="PLipase_C/P1_nuclease_dom_sf"/>
</dbReference>
<dbReference type="GO" id="GO:0004519">
    <property type="term" value="F:endonuclease activity"/>
    <property type="evidence" value="ECO:0007669"/>
    <property type="project" value="UniProtKB-KW"/>
</dbReference>
<keyword evidence="8" id="KW-0732">Signal</keyword>
<comment type="similarity">
    <text evidence="1">Belongs to the nuclease type I family.</text>
</comment>
<evidence type="ECO:0000256" key="2">
    <source>
        <dbReference type="ARBA" id="ARBA00022722"/>
    </source>
</evidence>
<dbReference type="PANTHER" id="PTHR33146">
    <property type="entry name" value="ENDONUCLEASE 4"/>
    <property type="match status" value="1"/>
</dbReference>
<accession>A0A9P9DPD7</accession>
<dbReference type="GO" id="GO:0016788">
    <property type="term" value="F:hydrolase activity, acting on ester bonds"/>
    <property type="evidence" value="ECO:0007669"/>
    <property type="project" value="InterPro"/>
</dbReference>
<proteinExistence type="inferred from homology"/>
<evidence type="ECO:0000256" key="5">
    <source>
        <dbReference type="ARBA" id="ARBA00022801"/>
    </source>
</evidence>
<evidence type="ECO:0000313" key="9">
    <source>
        <dbReference type="EMBL" id="KAH7122622.1"/>
    </source>
</evidence>